<dbReference type="InterPro" id="IPR023780">
    <property type="entry name" value="Chromo_domain"/>
</dbReference>
<feature type="region of interest" description="Disordered" evidence="2">
    <location>
        <begin position="71"/>
        <end position="91"/>
    </location>
</feature>
<dbReference type="InterPro" id="IPR000953">
    <property type="entry name" value="Chromo/chromo_shadow_dom"/>
</dbReference>
<dbReference type="GO" id="GO:0006338">
    <property type="term" value="P:chromatin remodeling"/>
    <property type="evidence" value="ECO:0007669"/>
    <property type="project" value="UniProtKB-ARBA"/>
</dbReference>
<evidence type="ECO:0000259" key="3">
    <source>
        <dbReference type="PROSITE" id="PS50013"/>
    </source>
</evidence>
<dbReference type="OrthoDB" id="3543857at2759"/>
<feature type="region of interest" description="Disordered" evidence="2">
    <location>
        <begin position="1"/>
        <end position="22"/>
    </location>
</feature>
<comment type="subunit">
    <text evidence="1">Component of the NuA4 histone acetyltransferase complex.</text>
</comment>
<organism evidence="4 5">
    <name type="scientific">Microdochium bolleyi</name>
    <dbReference type="NCBI Taxonomy" id="196109"/>
    <lineage>
        <taxon>Eukaryota</taxon>
        <taxon>Fungi</taxon>
        <taxon>Dikarya</taxon>
        <taxon>Ascomycota</taxon>
        <taxon>Pezizomycotina</taxon>
        <taxon>Sordariomycetes</taxon>
        <taxon>Xylariomycetidae</taxon>
        <taxon>Xylariales</taxon>
        <taxon>Microdochiaceae</taxon>
        <taxon>Microdochium</taxon>
    </lineage>
</organism>
<gene>
    <name evidence="4" type="ORF">Micbo1qcDRAFT_163362</name>
</gene>
<evidence type="ECO:0000256" key="1">
    <source>
        <dbReference type="ARBA" id="ARBA00011353"/>
    </source>
</evidence>
<dbReference type="AlphaFoldDB" id="A0A136J2W9"/>
<evidence type="ECO:0000313" key="5">
    <source>
        <dbReference type="Proteomes" id="UP000070501"/>
    </source>
</evidence>
<dbReference type="Pfam" id="PF00385">
    <property type="entry name" value="Chromo"/>
    <property type="match status" value="1"/>
</dbReference>
<keyword evidence="5" id="KW-1185">Reference proteome</keyword>
<dbReference type="InParanoid" id="A0A136J2W9"/>
<protein>
    <recommendedName>
        <fullName evidence="3">Chromo domain-containing protein</fullName>
    </recommendedName>
</protein>
<dbReference type="STRING" id="196109.A0A136J2W9"/>
<accession>A0A136J2W9</accession>
<reference evidence="5" key="1">
    <citation type="submission" date="2016-02" db="EMBL/GenBank/DDBJ databases">
        <title>Draft genome sequence of Microdochium bolleyi, a fungal endophyte of beachgrass.</title>
        <authorList>
            <consortium name="DOE Joint Genome Institute"/>
            <person name="David A.S."/>
            <person name="May G."/>
            <person name="Haridas S."/>
            <person name="Lim J."/>
            <person name="Wang M."/>
            <person name="Labutti K."/>
            <person name="Lipzen A."/>
            <person name="Barry K."/>
            <person name="Grigoriev I.V."/>
        </authorList>
    </citation>
    <scope>NUCLEOTIDE SEQUENCE [LARGE SCALE GENOMIC DNA]</scope>
    <source>
        <strain evidence="5">J235TASD1</strain>
    </source>
</reference>
<proteinExistence type="predicted"/>
<evidence type="ECO:0000256" key="2">
    <source>
        <dbReference type="SAM" id="MobiDB-lite"/>
    </source>
</evidence>
<evidence type="ECO:0000313" key="4">
    <source>
        <dbReference type="EMBL" id="KXJ91588.1"/>
    </source>
</evidence>
<dbReference type="Gene3D" id="2.40.50.40">
    <property type="match status" value="1"/>
</dbReference>
<dbReference type="InterPro" id="IPR016197">
    <property type="entry name" value="Chromo-like_dom_sf"/>
</dbReference>
<feature type="compositionally biased region" description="Polar residues" evidence="2">
    <location>
        <begin position="160"/>
        <end position="170"/>
    </location>
</feature>
<dbReference type="PROSITE" id="PS50013">
    <property type="entry name" value="CHROMO_2"/>
    <property type="match status" value="1"/>
</dbReference>
<dbReference type="EMBL" id="KQ964250">
    <property type="protein sequence ID" value="KXJ91588.1"/>
    <property type="molecule type" value="Genomic_DNA"/>
</dbReference>
<dbReference type="SUPFAM" id="SSF54160">
    <property type="entry name" value="Chromo domain-like"/>
    <property type="match status" value="1"/>
</dbReference>
<feature type="compositionally biased region" description="Basic and acidic residues" evidence="2">
    <location>
        <begin position="149"/>
        <end position="159"/>
    </location>
</feature>
<name>A0A136J2W9_9PEZI</name>
<dbReference type="CDD" id="cd00024">
    <property type="entry name" value="CD_CSD"/>
    <property type="match status" value="1"/>
</dbReference>
<feature type="region of interest" description="Disordered" evidence="2">
    <location>
        <begin position="149"/>
        <end position="170"/>
    </location>
</feature>
<dbReference type="Proteomes" id="UP000070501">
    <property type="component" value="Unassembled WGS sequence"/>
</dbReference>
<sequence length="170" mass="19171">MFKVRWKGNWPPDQNPTWEPEENIDKPLVRKYLAKRASAGETDIPVLPVVPQLKRKFSSVAEAVMGDVEDEHAHRSLAPPGASMWDSVPAGINVDHDMGHRATIHGDNRAGTEDDDDILQVTEVKSRYTETPYRSKEFNDALMRELETSFRRQDVRRSSEGSNASISEVA</sequence>
<feature type="domain" description="Chromo" evidence="3">
    <location>
        <begin position="1"/>
        <end position="45"/>
    </location>
</feature>